<dbReference type="Pfam" id="PF01512">
    <property type="entry name" value="Complex1_51K"/>
    <property type="match status" value="1"/>
</dbReference>
<evidence type="ECO:0000256" key="4">
    <source>
        <dbReference type="ARBA" id="ARBA00022737"/>
    </source>
</evidence>
<comment type="subcellular location">
    <subcellularLocation>
        <location evidence="8">Cell membrane</location>
        <topology evidence="8">Peripheral membrane protein</topology>
    </subcellularLocation>
</comment>
<evidence type="ECO:0000259" key="9">
    <source>
        <dbReference type="PROSITE" id="PS51379"/>
    </source>
</evidence>
<dbReference type="RefSeq" id="WP_186920370.1">
    <property type="nucleotide sequence ID" value="NZ_JACOPQ010000020.1"/>
</dbReference>
<dbReference type="GO" id="GO:0046872">
    <property type="term" value="F:metal ion binding"/>
    <property type="evidence" value="ECO:0007669"/>
    <property type="project" value="UniProtKB-KW"/>
</dbReference>
<evidence type="ECO:0000313" key="11">
    <source>
        <dbReference type="Proteomes" id="UP000607645"/>
    </source>
</evidence>
<dbReference type="GO" id="GO:0009055">
    <property type="term" value="F:electron transfer activity"/>
    <property type="evidence" value="ECO:0007669"/>
    <property type="project" value="InterPro"/>
</dbReference>
<dbReference type="Pfam" id="PF13375">
    <property type="entry name" value="RnfC_N"/>
    <property type="match status" value="1"/>
</dbReference>
<comment type="caution">
    <text evidence="10">The sequence shown here is derived from an EMBL/GenBank/DDBJ whole genome shotgun (WGS) entry which is preliminary data.</text>
</comment>
<dbReference type="InterPro" id="IPR026902">
    <property type="entry name" value="RnfC_N"/>
</dbReference>
<keyword evidence="6 8" id="KW-0408">Iron</keyword>
<dbReference type="NCBIfam" id="TIGR01945">
    <property type="entry name" value="rnfC"/>
    <property type="match status" value="1"/>
</dbReference>
<evidence type="ECO:0000313" key="10">
    <source>
        <dbReference type="EMBL" id="MBC5738723.1"/>
    </source>
</evidence>
<keyword evidence="8" id="KW-1003">Cell membrane</keyword>
<feature type="binding site" evidence="8">
    <location>
        <position position="351"/>
    </location>
    <ligand>
        <name>[4Fe-4S] cluster</name>
        <dbReference type="ChEBI" id="CHEBI:49883"/>
        <label>1</label>
    </ligand>
</feature>
<keyword evidence="1 8" id="KW-0813">Transport</keyword>
<dbReference type="Gene3D" id="3.30.70.20">
    <property type="match status" value="1"/>
</dbReference>
<keyword evidence="11" id="KW-1185">Reference proteome</keyword>
<keyword evidence="8" id="KW-1278">Translocase</keyword>
<feature type="binding site" evidence="8">
    <location>
        <position position="357"/>
    </location>
    <ligand>
        <name>[4Fe-4S] cluster</name>
        <dbReference type="ChEBI" id="CHEBI:49883"/>
        <label>1</label>
    </ligand>
</feature>
<dbReference type="InterPro" id="IPR037225">
    <property type="entry name" value="Nuo51_FMN-bd_sf"/>
</dbReference>
<comment type="subunit">
    <text evidence="8">The complex is composed of six subunits: RnfA, RnfB, RnfC, RnfD, RnfE and RnfG.</text>
</comment>
<dbReference type="GO" id="GO:0005886">
    <property type="term" value="C:plasma membrane"/>
    <property type="evidence" value="ECO:0007669"/>
    <property type="project" value="UniProtKB-SubCell"/>
</dbReference>
<evidence type="ECO:0000256" key="5">
    <source>
        <dbReference type="ARBA" id="ARBA00022982"/>
    </source>
</evidence>
<comment type="function">
    <text evidence="8">Part of a membrane-bound complex that couples electron transfer with translocation of ions across the membrane.</text>
</comment>
<evidence type="ECO:0000256" key="7">
    <source>
        <dbReference type="ARBA" id="ARBA00023014"/>
    </source>
</evidence>
<feature type="binding site" evidence="8">
    <location>
        <position position="390"/>
    </location>
    <ligand>
        <name>[4Fe-4S] cluster</name>
        <dbReference type="ChEBI" id="CHEBI:49883"/>
        <label>2</label>
    </ligand>
</feature>
<keyword evidence="5 8" id="KW-0249">Electron transport</keyword>
<dbReference type="SUPFAM" id="SSF142019">
    <property type="entry name" value="Nqo1 FMN-binding domain-like"/>
    <property type="match status" value="1"/>
</dbReference>
<evidence type="ECO:0000256" key="1">
    <source>
        <dbReference type="ARBA" id="ARBA00022448"/>
    </source>
</evidence>
<dbReference type="InterPro" id="IPR017900">
    <property type="entry name" value="4Fe4S_Fe_S_CS"/>
</dbReference>
<accession>A0A8J6MHH8</accession>
<feature type="domain" description="4Fe-4S ferredoxin-type" evidence="9">
    <location>
        <begin position="381"/>
        <end position="412"/>
    </location>
</feature>
<protein>
    <recommendedName>
        <fullName evidence="8">Ion-translocating oxidoreductase complex subunit C</fullName>
        <ecNumber evidence="8">7.-.-.-</ecNumber>
    </recommendedName>
    <alternativeName>
        <fullName evidence="8">Rnf electron transport complex subunit C</fullName>
    </alternativeName>
</protein>
<comment type="similarity">
    <text evidence="8">Belongs to the 4Fe4S bacterial-type ferredoxin family. RnfC subfamily.</text>
</comment>
<evidence type="ECO:0000256" key="3">
    <source>
        <dbReference type="ARBA" id="ARBA00022723"/>
    </source>
</evidence>
<dbReference type="SUPFAM" id="SSF46548">
    <property type="entry name" value="alpha-helical ferredoxin"/>
    <property type="match status" value="1"/>
</dbReference>
<feature type="binding site" evidence="8">
    <location>
        <position position="400"/>
    </location>
    <ligand>
        <name>[4Fe-4S] cluster</name>
        <dbReference type="ChEBI" id="CHEBI:49883"/>
        <label>1</label>
    </ligand>
</feature>
<dbReference type="PANTHER" id="PTHR43034:SF2">
    <property type="entry name" value="ION-TRANSLOCATING OXIDOREDUCTASE COMPLEX SUBUNIT C"/>
    <property type="match status" value="1"/>
</dbReference>
<dbReference type="PROSITE" id="PS00198">
    <property type="entry name" value="4FE4S_FER_1"/>
    <property type="match status" value="1"/>
</dbReference>
<evidence type="ECO:0000256" key="8">
    <source>
        <dbReference type="HAMAP-Rule" id="MF_00461"/>
    </source>
</evidence>
<dbReference type="InterPro" id="IPR010208">
    <property type="entry name" value="Ion_transpt_RnfC/RsxC"/>
</dbReference>
<keyword evidence="7 8" id="KW-0411">Iron-sulfur</keyword>
<dbReference type="AlphaFoldDB" id="A0A8J6MHH8"/>
<proteinExistence type="inferred from homology"/>
<dbReference type="Proteomes" id="UP000607645">
    <property type="component" value="Unassembled WGS sequence"/>
</dbReference>
<dbReference type="Pfam" id="PF10531">
    <property type="entry name" value="SLBB"/>
    <property type="match status" value="1"/>
</dbReference>
<dbReference type="InterPro" id="IPR017896">
    <property type="entry name" value="4Fe4S_Fe-S-bd"/>
</dbReference>
<sequence>MGNHGIRLNGHKNTVDCKPVAMPVPAKVRIPLALLGANTSTFLVQKGDEVAVGQPVATQGQGIGVPVYASVSGKVAGIETVRLASGAIVDAVVIESDGRQTPWEGIKPPVVEDLKSFLEAVRQSGVVGLGGAGFPTWVKLNAEVEYLIINGSECEPYCTADYIALRDFTADVVEGVRLVKEYGKIPKVIIGVKHPPQGIEEAFKAIPGAEIKHLQEYYPVGAERMLIKETTGRVIPGRKLPKDVGCIVLNVNTAAYLARYLRTGMPLVSRTVTVDGSAVNTPSVITAPIGTPVGDIFEAAGGFKCEPAKILAGGPMMGVCLPNLDFPLLWQNGSFLALDAKDAKVPDSTACIRCGRCVDHCPMNLMAFQIGKAYEARDLDTLKKIRADLCIECGCCAYVCPAKRDMVTANKLAKRYMADEARKEANK</sequence>
<dbReference type="PROSITE" id="PS51379">
    <property type="entry name" value="4FE4S_FER_2"/>
    <property type="match status" value="2"/>
</dbReference>
<dbReference type="GO" id="GO:0022900">
    <property type="term" value="P:electron transport chain"/>
    <property type="evidence" value="ECO:0007669"/>
    <property type="project" value="UniProtKB-UniRule"/>
</dbReference>
<reference evidence="10" key="1">
    <citation type="submission" date="2020-08" db="EMBL/GenBank/DDBJ databases">
        <title>Genome public.</title>
        <authorList>
            <person name="Liu C."/>
            <person name="Sun Q."/>
        </authorList>
    </citation>
    <scope>NUCLEOTIDE SEQUENCE</scope>
    <source>
        <strain evidence="10">NSJ-52</strain>
    </source>
</reference>
<dbReference type="HAMAP" id="MF_00461">
    <property type="entry name" value="RsxC_RnfC"/>
    <property type="match status" value="1"/>
</dbReference>
<feature type="binding site" evidence="8">
    <location>
        <position position="354"/>
    </location>
    <ligand>
        <name>[4Fe-4S] cluster</name>
        <dbReference type="ChEBI" id="CHEBI:49883"/>
        <label>1</label>
    </ligand>
</feature>
<dbReference type="InterPro" id="IPR011538">
    <property type="entry name" value="Nuo51_FMN-bd"/>
</dbReference>
<dbReference type="InterPro" id="IPR019554">
    <property type="entry name" value="Soluble_ligand-bd"/>
</dbReference>
<feature type="binding site" evidence="8">
    <location>
        <position position="393"/>
    </location>
    <ligand>
        <name>[4Fe-4S] cluster</name>
        <dbReference type="ChEBI" id="CHEBI:49883"/>
        <label>2</label>
    </ligand>
</feature>
<organism evidence="10 11">
    <name type="scientific">Lawsonibacter faecis</name>
    <dbReference type="NCBI Taxonomy" id="2763052"/>
    <lineage>
        <taxon>Bacteria</taxon>
        <taxon>Bacillati</taxon>
        <taxon>Bacillota</taxon>
        <taxon>Clostridia</taxon>
        <taxon>Eubacteriales</taxon>
        <taxon>Oscillospiraceae</taxon>
        <taxon>Lawsonibacter</taxon>
    </lineage>
</organism>
<evidence type="ECO:0000256" key="6">
    <source>
        <dbReference type="ARBA" id="ARBA00023004"/>
    </source>
</evidence>
<feature type="domain" description="4Fe-4S ferredoxin-type" evidence="9">
    <location>
        <begin position="341"/>
        <end position="371"/>
    </location>
</feature>
<name>A0A8J6MHH8_9FIRM</name>
<keyword evidence="2 8" id="KW-0004">4Fe-4S</keyword>
<feature type="binding site" evidence="8">
    <location>
        <position position="396"/>
    </location>
    <ligand>
        <name>[4Fe-4S] cluster</name>
        <dbReference type="ChEBI" id="CHEBI:49883"/>
        <label>2</label>
    </ligand>
</feature>
<dbReference type="Pfam" id="PF13237">
    <property type="entry name" value="Fer4_10"/>
    <property type="match status" value="1"/>
</dbReference>
<dbReference type="EMBL" id="JACOPQ010000020">
    <property type="protein sequence ID" value="MBC5738723.1"/>
    <property type="molecule type" value="Genomic_DNA"/>
</dbReference>
<comment type="cofactor">
    <cofactor evidence="8">
        <name>[4Fe-4S] cluster</name>
        <dbReference type="ChEBI" id="CHEBI:49883"/>
    </cofactor>
    <text evidence="8">Binds 2 [4Fe-4S] clusters per subunit.</text>
</comment>
<dbReference type="EC" id="7.-.-.-" evidence="8"/>
<gene>
    <name evidence="8" type="primary">rnfC</name>
    <name evidence="10" type="ORF">H8S62_17055</name>
</gene>
<keyword evidence="4 8" id="KW-0677">Repeat</keyword>
<dbReference type="Gene3D" id="3.40.50.11540">
    <property type="entry name" value="NADH-ubiquinone oxidoreductase 51kDa subunit"/>
    <property type="match status" value="1"/>
</dbReference>
<feature type="binding site" evidence="8">
    <location>
        <position position="361"/>
    </location>
    <ligand>
        <name>[4Fe-4S] cluster</name>
        <dbReference type="ChEBI" id="CHEBI:49883"/>
        <label>2</label>
    </ligand>
</feature>
<dbReference type="PANTHER" id="PTHR43034">
    <property type="entry name" value="ION-TRANSLOCATING OXIDOREDUCTASE COMPLEX SUBUNIT C"/>
    <property type="match status" value="1"/>
</dbReference>
<keyword evidence="3 8" id="KW-0479">Metal-binding</keyword>
<evidence type="ECO:0000256" key="2">
    <source>
        <dbReference type="ARBA" id="ARBA00022485"/>
    </source>
</evidence>
<keyword evidence="8" id="KW-0472">Membrane</keyword>
<dbReference type="GO" id="GO:0051539">
    <property type="term" value="F:4 iron, 4 sulfur cluster binding"/>
    <property type="evidence" value="ECO:0007669"/>
    <property type="project" value="UniProtKB-KW"/>
</dbReference>